<dbReference type="Gene3D" id="3.40.1160.10">
    <property type="entry name" value="Acetylglutamate kinase-like"/>
    <property type="match status" value="1"/>
</dbReference>
<dbReference type="PANTHER" id="PTHR21499:SF70">
    <property type="entry name" value="ASPARTOKINASE"/>
    <property type="match status" value="1"/>
</dbReference>
<dbReference type="InterPro" id="IPR036393">
    <property type="entry name" value="AceGlu_kinase-like_sf"/>
</dbReference>
<comment type="caution">
    <text evidence="4">The sequence shown here is derived from an EMBL/GenBank/DDBJ whole genome shotgun (WGS) entry which is preliminary data.</text>
</comment>
<dbReference type="EMBL" id="DTOZ01000141">
    <property type="protein sequence ID" value="HGE78398.1"/>
    <property type="molecule type" value="Genomic_DNA"/>
</dbReference>
<protein>
    <submittedName>
        <fullName evidence="4">Aspartate kinase</fullName>
    </submittedName>
</protein>
<dbReference type="PROSITE" id="PS51671">
    <property type="entry name" value="ACT"/>
    <property type="match status" value="1"/>
</dbReference>
<keyword evidence="4" id="KW-0418">Kinase</keyword>
<dbReference type="SUPFAM" id="SSF53633">
    <property type="entry name" value="Carbamate kinase-like"/>
    <property type="match status" value="1"/>
</dbReference>
<dbReference type="InterPro" id="IPR045865">
    <property type="entry name" value="ACT-like_dom_sf"/>
</dbReference>
<dbReference type="Pfam" id="PF13840">
    <property type="entry name" value="ACT_7"/>
    <property type="match status" value="2"/>
</dbReference>
<keyword evidence="4" id="KW-0808">Transferase</keyword>
<comment type="similarity">
    <text evidence="1">Belongs to the aspartokinase family.</text>
</comment>
<sequence>MKGQQIKVFKVGGSVLSDPEDFLKIARLILKFKDSRLCLVTSALKGQTDELINRYIRAIPEPDFYNFERFVGMGEVQSAIIFESAFRYLGAQAKAILPGTKEWPIHIRLKSRAQLSHTKINEKREFKFLPKSERITRRYLIPLLKDNILVIPGFIAQDENNNLLTLGRGGSDISALLIAELLNASELILVKDVGGILSMDPKLVSDTRKVKRLSWAELGALAASGAQVLNPISLKHRNRLPKLRVIGNEIRSSKDGGTVIDFDKDVSITLGEKNFGVLTFIGERIPQTPGILKRVSEVLTDEKISIHSITISDNLFAIYVEEEMAETAYRLLSILISEIKNLKALNLKKGISKIVVRSLKFINEPGAIKKIVTPIAKEKINIWEILTVHTDIMVFVESQDRVRAYNFIKKLFRKE</sequence>
<organism evidence="4">
    <name type="scientific">candidate division WOR-3 bacterium</name>
    <dbReference type="NCBI Taxonomy" id="2052148"/>
    <lineage>
        <taxon>Bacteria</taxon>
        <taxon>Bacteria division WOR-3</taxon>
    </lineage>
</organism>
<comment type="catalytic activity">
    <reaction evidence="2">
        <text>L-aspartate + ATP = 4-phospho-L-aspartate + ADP</text>
        <dbReference type="Rhea" id="RHEA:23776"/>
        <dbReference type="ChEBI" id="CHEBI:29991"/>
        <dbReference type="ChEBI" id="CHEBI:30616"/>
        <dbReference type="ChEBI" id="CHEBI:57535"/>
        <dbReference type="ChEBI" id="CHEBI:456216"/>
        <dbReference type="EC" id="2.7.2.4"/>
    </reaction>
</comment>
<dbReference type="GO" id="GO:0009090">
    <property type="term" value="P:homoserine biosynthetic process"/>
    <property type="evidence" value="ECO:0007669"/>
    <property type="project" value="TreeGrafter"/>
</dbReference>
<dbReference type="GO" id="GO:0009089">
    <property type="term" value="P:lysine biosynthetic process via diaminopimelate"/>
    <property type="evidence" value="ECO:0007669"/>
    <property type="project" value="TreeGrafter"/>
</dbReference>
<dbReference type="Gene3D" id="3.30.70.260">
    <property type="match status" value="2"/>
</dbReference>
<gene>
    <name evidence="4" type="ORF">ENX68_05300</name>
</gene>
<dbReference type="GO" id="GO:0004072">
    <property type="term" value="F:aspartate kinase activity"/>
    <property type="evidence" value="ECO:0007669"/>
    <property type="project" value="UniProtKB-EC"/>
</dbReference>
<dbReference type="Pfam" id="PF00696">
    <property type="entry name" value="AA_kinase"/>
    <property type="match status" value="1"/>
</dbReference>
<reference evidence="4" key="1">
    <citation type="journal article" date="2020" name="mSystems">
        <title>Genome- and Community-Level Interaction Insights into Carbon Utilization and Element Cycling Functions of Hydrothermarchaeota in Hydrothermal Sediment.</title>
        <authorList>
            <person name="Zhou Z."/>
            <person name="Liu Y."/>
            <person name="Xu W."/>
            <person name="Pan J."/>
            <person name="Luo Z.H."/>
            <person name="Li M."/>
        </authorList>
    </citation>
    <scope>NUCLEOTIDE SEQUENCE [LARGE SCALE GENOMIC DNA]</scope>
    <source>
        <strain evidence="4">SpSt-961</strain>
    </source>
</reference>
<dbReference type="InterPro" id="IPR002912">
    <property type="entry name" value="ACT_dom"/>
</dbReference>
<evidence type="ECO:0000313" key="4">
    <source>
        <dbReference type="EMBL" id="HGE78398.1"/>
    </source>
</evidence>
<name>A0A7V3RHW2_UNCW3</name>
<evidence type="ECO:0000259" key="3">
    <source>
        <dbReference type="PROSITE" id="PS51671"/>
    </source>
</evidence>
<accession>A0A7V3RHW2</accession>
<dbReference type="CDD" id="cd04234">
    <property type="entry name" value="AAK_AK"/>
    <property type="match status" value="1"/>
</dbReference>
<dbReference type="SUPFAM" id="SSF55021">
    <property type="entry name" value="ACT-like"/>
    <property type="match status" value="2"/>
</dbReference>
<proteinExistence type="inferred from homology"/>
<dbReference type="InterPro" id="IPR027795">
    <property type="entry name" value="CASTOR_ACT_dom"/>
</dbReference>
<evidence type="ECO:0000256" key="2">
    <source>
        <dbReference type="ARBA" id="ARBA00047872"/>
    </source>
</evidence>
<feature type="domain" description="ACT" evidence="3">
    <location>
        <begin position="280"/>
        <end position="354"/>
    </location>
</feature>
<dbReference type="InterPro" id="IPR001048">
    <property type="entry name" value="Asp/Glu/Uridylate_kinase"/>
</dbReference>
<dbReference type="AlphaFoldDB" id="A0A7V3RHW2"/>
<dbReference type="GO" id="GO:0005829">
    <property type="term" value="C:cytosol"/>
    <property type="evidence" value="ECO:0007669"/>
    <property type="project" value="TreeGrafter"/>
</dbReference>
<dbReference type="PANTHER" id="PTHR21499">
    <property type="entry name" value="ASPARTATE KINASE"/>
    <property type="match status" value="1"/>
</dbReference>
<evidence type="ECO:0000256" key="1">
    <source>
        <dbReference type="ARBA" id="ARBA00010122"/>
    </source>
</evidence>